<organism evidence="1 2">
    <name type="scientific">Trichogramma kaykai</name>
    <dbReference type="NCBI Taxonomy" id="54128"/>
    <lineage>
        <taxon>Eukaryota</taxon>
        <taxon>Metazoa</taxon>
        <taxon>Ecdysozoa</taxon>
        <taxon>Arthropoda</taxon>
        <taxon>Hexapoda</taxon>
        <taxon>Insecta</taxon>
        <taxon>Pterygota</taxon>
        <taxon>Neoptera</taxon>
        <taxon>Endopterygota</taxon>
        <taxon>Hymenoptera</taxon>
        <taxon>Apocrita</taxon>
        <taxon>Proctotrupomorpha</taxon>
        <taxon>Chalcidoidea</taxon>
        <taxon>Trichogrammatidae</taxon>
        <taxon>Trichogramma</taxon>
    </lineage>
</organism>
<keyword evidence="2" id="KW-1185">Reference proteome</keyword>
<protein>
    <submittedName>
        <fullName evidence="1">Uncharacterized protein</fullName>
    </submittedName>
</protein>
<comment type="caution">
    <text evidence="1">The sequence shown here is derived from an EMBL/GenBank/DDBJ whole genome shotgun (WGS) entry which is preliminary data.</text>
</comment>
<name>A0ABD2VX59_9HYME</name>
<gene>
    <name evidence="1" type="ORF">TKK_019097</name>
</gene>
<reference evidence="1 2" key="1">
    <citation type="journal article" date="2024" name="bioRxiv">
        <title>A reference genome for Trichogramma kaykai: A tiny desert-dwelling parasitoid wasp with competing sex-ratio distorters.</title>
        <authorList>
            <person name="Culotta J."/>
            <person name="Lindsey A.R."/>
        </authorList>
    </citation>
    <scope>NUCLEOTIDE SEQUENCE [LARGE SCALE GENOMIC DNA]</scope>
    <source>
        <strain evidence="1 2">KSX58</strain>
    </source>
</reference>
<dbReference type="EMBL" id="JBJJXI010000158">
    <property type="protein sequence ID" value="KAL3385319.1"/>
    <property type="molecule type" value="Genomic_DNA"/>
</dbReference>
<dbReference type="AlphaFoldDB" id="A0ABD2VX59"/>
<evidence type="ECO:0000313" key="2">
    <source>
        <dbReference type="Proteomes" id="UP001627154"/>
    </source>
</evidence>
<accession>A0ABD2VX59</accession>
<dbReference type="Proteomes" id="UP001627154">
    <property type="component" value="Unassembled WGS sequence"/>
</dbReference>
<proteinExistence type="predicted"/>
<sequence>MLFWTILWKTCPWQKTKCPNLIRYFHNSIKEALKGLETRGSASKFSSCLKRRRRRCESVSALLLPPTFPPDEASETSYLMLSNMLNCEYKSASYNYIIASCSPYLYEEVLGRDAELKRLTVNLVEEIPEFALLSHIAWKLPVKLPTKNSRKLPESCILGTMKHARKASPWEFPARL</sequence>
<evidence type="ECO:0000313" key="1">
    <source>
        <dbReference type="EMBL" id="KAL3385319.1"/>
    </source>
</evidence>